<protein>
    <submittedName>
        <fullName evidence="2">Uncharacterized protein</fullName>
    </submittedName>
</protein>
<organism evidence="2 3">
    <name type="scientific">Parelaphostrongylus tenuis</name>
    <name type="common">Meningeal worm</name>
    <dbReference type="NCBI Taxonomy" id="148309"/>
    <lineage>
        <taxon>Eukaryota</taxon>
        <taxon>Metazoa</taxon>
        <taxon>Ecdysozoa</taxon>
        <taxon>Nematoda</taxon>
        <taxon>Chromadorea</taxon>
        <taxon>Rhabditida</taxon>
        <taxon>Rhabditina</taxon>
        <taxon>Rhabditomorpha</taxon>
        <taxon>Strongyloidea</taxon>
        <taxon>Metastrongylidae</taxon>
        <taxon>Parelaphostrongylus</taxon>
    </lineage>
</organism>
<evidence type="ECO:0000313" key="3">
    <source>
        <dbReference type="Proteomes" id="UP001196413"/>
    </source>
</evidence>
<evidence type="ECO:0000256" key="1">
    <source>
        <dbReference type="SAM" id="Phobius"/>
    </source>
</evidence>
<keyword evidence="1" id="KW-1133">Transmembrane helix</keyword>
<reference evidence="2" key="1">
    <citation type="submission" date="2021-06" db="EMBL/GenBank/DDBJ databases">
        <title>Parelaphostrongylus tenuis whole genome reference sequence.</title>
        <authorList>
            <person name="Garwood T.J."/>
            <person name="Larsen P.A."/>
            <person name="Fountain-Jones N.M."/>
            <person name="Garbe J.R."/>
            <person name="Macchietto M.G."/>
            <person name="Kania S.A."/>
            <person name="Gerhold R.W."/>
            <person name="Richards J.E."/>
            <person name="Wolf T.M."/>
        </authorList>
    </citation>
    <scope>NUCLEOTIDE SEQUENCE</scope>
    <source>
        <strain evidence="2">MNPRO001-30</strain>
        <tissue evidence="2">Meninges</tissue>
    </source>
</reference>
<sequence>MADNIVRQLCVEFRKKRVLAANEVFFLLLLTSGCYLAAETVVENADIHKKL</sequence>
<name>A0AAD5MNX4_PARTN</name>
<keyword evidence="1" id="KW-0472">Membrane</keyword>
<comment type="caution">
    <text evidence="2">The sequence shown here is derived from an EMBL/GenBank/DDBJ whole genome shotgun (WGS) entry which is preliminary data.</text>
</comment>
<dbReference type="PROSITE" id="PS51257">
    <property type="entry name" value="PROKAR_LIPOPROTEIN"/>
    <property type="match status" value="1"/>
</dbReference>
<gene>
    <name evidence="2" type="ORF">KIN20_006971</name>
</gene>
<dbReference type="AlphaFoldDB" id="A0AAD5MNX4"/>
<dbReference type="Proteomes" id="UP001196413">
    <property type="component" value="Unassembled WGS sequence"/>
</dbReference>
<accession>A0AAD5MNX4</accession>
<feature type="transmembrane region" description="Helical" evidence="1">
    <location>
        <begin position="20"/>
        <end position="38"/>
    </location>
</feature>
<dbReference type="EMBL" id="JAHQIW010000987">
    <property type="protein sequence ID" value="KAJ1351034.1"/>
    <property type="molecule type" value="Genomic_DNA"/>
</dbReference>
<evidence type="ECO:0000313" key="2">
    <source>
        <dbReference type="EMBL" id="KAJ1351034.1"/>
    </source>
</evidence>
<proteinExistence type="predicted"/>
<keyword evidence="3" id="KW-1185">Reference proteome</keyword>
<keyword evidence="1" id="KW-0812">Transmembrane</keyword>